<sequence length="237" mass="26888">MPRPPASQSITTSPLKSAPRAFPTPSLHDQHIRMSYEIARGEQGVLTFEPYKSILLPHWRFRSVAIAEESSKTLKRAFDHYVECEDFVGSDMARKFIQMGMTRARRYANHKGGKKYEKSSLELERERAAQSGGEVGNPNHSKLKRVELPKSTGHAGREDKLAASEIFKALWRECTSDEAYLKLKGEWQKEKKEWLKAGGKVQKDDGIWKGYEHDGGRKVAVKEEKDIDSINGKTRTG</sequence>
<proteinExistence type="predicted"/>
<dbReference type="RefSeq" id="XP_016757698.1">
    <property type="nucleotide sequence ID" value="XM_016906885.1"/>
</dbReference>
<protein>
    <submittedName>
        <fullName evidence="2">Uncharacterized protein</fullName>
    </submittedName>
</protein>
<dbReference type="HOGENOM" id="CLU_079668_0_1_1"/>
<dbReference type="EMBL" id="KB456269">
    <property type="protein sequence ID" value="EMF09577.1"/>
    <property type="molecule type" value="Genomic_DNA"/>
</dbReference>
<feature type="compositionally biased region" description="Polar residues" evidence="1">
    <location>
        <begin position="1"/>
        <end position="15"/>
    </location>
</feature>
<reference evidence="2 3" key="1">
    <citation type="journal article" date="2012" name="PLoS Pathog.">
        <title>Diverse lifestyles and strategies of plant pathogenesis encoded in the genomes of eighteen Dothideomycetes fungi.</title>
        <authorList>
            <person name="Ohm R.A."/>
            <person name="Feau N."/>
            <person name="Henrissat B."/>
            <person name="Schoch C.L."/>
            <person name="Horwitz B.A."/>
            <person name="Barry K.W."/>
            <person name="Condon B.J."/>
            <person name="Copeland A.C."/>
            <person name="Dhillon B."/>
            <person name="Glaser F."/>
            <person name="Hesse C.N."/>
            <person name="Kosti I."/>
            <person name="LaButti K."/>
            <person name="Lindquist E.A."/>
            <person name="Lucas S."/>
            <person name="Salamov A.A."/>
            <person name="Bradshaw R.E."/>
            <person name="Ciuffetti L."/>
            <person name="Hamelin R.C."/>
            <person name="Kema G.H.J."/>
            <person name="Lawrence C."/>
            <person name="Scott J.A."/>
            <person name="Spatafora J.W."/>
            <person name="Turgeon B.G."/>
            <person name="de Wit P.J.G.M."/>
            <person name="Zhong S."/>
            <person name="Goodwin S.B."/>
            <person name="Grigoriev I.V."/>
        </authorList>
    </citation>
    <scope>NUCLEOTIDE SEQUENCE [LARGE SCALE GENOMIC DNA]</scope>
    <source>
        <strain evidence="2 3">SO2202</strain>
    </source>
</reference>
<dbReference type="OrthoDB" id="2589819at2759"/>
<gene>
    <name evidence="2" type="ORF">SEPMUDRAFT_151548</name>
</gene>
<dbReference type="Pfam" id="PF14328">
    <property type="entry name" value="DUF4385"/>
    <property type="match status" value="1"/>
</dbReference>
<dbReference type="OMA" id="LQMGYTR"/>
<evidence type="ECO:0000313" key="2">
    <source>
        <dbReference type="EMBL" id="EMF09577.1"/>
    </source>
</evidence>
<organism evidence="2 3">
    <name type="scientific">Sphaerulina musiva (strain SO2202)</name>
    <name type="common">Poplar stem canker fungus</name>
    <name type="synonym">Septoria musiva</name>
    <dbReference type="NCBI Taxonomy" id="692275"/>
    <lineage>
        <taxon>Eukaryota</taxon>
        <taxon>Fungi</taxon>
        <taxon>Dikarya</taxon>
        <taxon>Ascomycota</taxon>
        <taxon>Pezizomycotina</taxon>
        <taxon>Dothideomycetes</taxon>
        <taxon>Dothideomycetidae</taxon>
        <taxon>Mycosphaerellales</taxon>
        <taxon>Mycosphaerellaceae</taxon>
        <taxon>Sphaerulina</taxon>
    </lineage>
</organism>
<feature type="compositionally biased region" description="Basic and acidic residues" evidence="1">
    <location>
        <begin position="118"/>
        <end position="128"/>
    </location>
</feature>
<evidence type="ECO:0000313" key="3">
    <source>
        <dbReference type="Proteomes" id="UP000016931"/>
    </source>
</evidence>
<accession>N1QEX0</accession>
<feature type="region of interest" description="Disordered" evidence="1">
    <location>
        <begin position="118"/>
        <end position="143"/>
    </location>
</feature>
<dbReference type="GeneID" id="27904022"/>
<evidence type="ECO:0000256" key="1">
    <source>
        <dbReference type="SAM" id="MobiDB-lite"/>
    </source>
</evidence>
<name>N1QEX0_SPHMS</name>
<dbReference type="Proteomes" id="UP000016931">
    <property type="component" value="Unassembled WGS sequence"/>
</dbReference>
<feature type="region of interest" description="Disordered" evidence="1">
    <location>
        <begin position="1"/>
        <end position="23"/>
    </location>
</feature>
<keyword evidence="3" id="KW-1185">Reference proteome</keyword>
<dbReference type="eggNOG" id="ENOG502S5KA">
    <property type="taxonomic scope" value="Eukaryota"/>
</dbReference>
<dbReference type="AlphaFoldDB" id="N1QEX0"/>
<dbReference type="InterPro" id="IPR025494">
    <property type="entry name" value="DUF4385"/>
</dbReference>